<protein>
    <recommendedName>
        <fullName evidence="4">DUF1700 domain-containing protein</fullName>
    </recommendedName>
</protein>
<reference evidence="2 3" key="1">
    <citation type="journal article" date="2017" name="Elife">
        <title>Extensive horizontal gene transfer in cheese-associated bacteria.</title>
        <authorList>
            <person name="Bonham K.S."/>
            <person name="Wolfe B.E."/>
            <person name="Dutton R.J."/>
        </authorList>
    </citation>
    <scope>NUCLEOTIDE SEQUENCE [LARGE SCALE GENOMIC DNA]</scope>
    <source>
        <strain evidence="2 3">JB182</strain>
    </source>
</reference>
<feature type="transmembrane region" description="Helical" evidence="1">
    <location>
        <begin position="158"/>
        <end position="176"/>
    </location>
</feature>
<dbReference type="Proteomes" id="UP000235739">
    <property type="component" value="Unassembled WGS sequence"/>
</dbReference>
<dbReference type="EMBL" id="PNQX01000001">
    <property type="protein sequence ID" value="PMQ20725.1"/>
    <property type="molecule type" value="Genomic_DNA"/>
</dbReference>
<feature type="transmembrane region" description="Helical" evidence="1">
    <location>
        <begin position="213"/>
        <end position="234"/>
    </location>
</feature>
<dbReference type="AlphaFoldDB" id="A0A2N7S3M4"/>
<gene>
    <name evidence="2" type="ORF">CIK84_03780</name>
</gene>
<evidence type="ECO:0000313" key="2">
    <source>
        <dbReference type="EMBL" id="PMQ20725.1"/>
    </source>
</evidence>
<organism evidence="2 3">
    <name type="scientific">Glutamicibacter arilaitensis</name>
    <dbReference type="NCBI Taxonomy" id="256701"/>
    <lineage>
        <taxon>Bacteria</taxon>
        <taxon>Bacillati</taxon>
        <taxon>Actinomycetota</taxon>
        <taxon>Actinomycetes</taxon>
        <taxon>Micrococcales</taxon>
        <taxon>Micrococcaceae</taxon>
        <taxon>Glutamicibacter</taxon>
    </lineage>
</organism>
<feature type="transmembrane region" description="Helical" evidence="1">
    <location>
        <begin position="240"/>
        <end position="258"/>
    </location>
</feature>
<evidence type="ECO:0000313" key="3">
    <source>
        <dbReference type="Proteomes" id="UP000235739"/>
    </source>
</evidence>
<feature type="transmembrane region" description="Helical" evidence="1">
    <location>
        <begin position="84"/>
        <end position="101"/>
    </location>
</feature>
<keyword evidence="1" id="KW-0472">Membrane</keyword>
<evidence type="ECO:0000256" key="1">
    <source>
        <dbReference type="SAM" id="Phobius"/>
    </source>
</evidence>
<sequence length="315" mass="33438">MASTAEYQSAETYLQALGKLLRDAPRDMGAELLEDVAQHIEEGRALGRRDEQILGALGAPETVAAPLTAQLTASRERAPLRRKSLVLGAVALILGVLVSIIDGSMADTLGDRIVGNQAPPIQGGYDSIYKFGALQLLIFAIFGLGVSASAVMKGRAALIYSYVIAGCMSILVAGFITSSGIFYIPSMVTAWMFVGIHRGTPGSVHCARRVKRMRTIGGICLLLPVVFLVSGLFSGIEPSVAAYLYLALGLACGIGFLANFRPALWVTCTSGAALLVASVIDQGLLLAGIWLVGTVYFFFGLHGLLWFKRRAAQSR</sequence>
<dbReference type="RefSeq" id="WP_102597529.1">
    <property type="nucleotide sequence ID" value="NZ_JBQDUD010000033.1"/>
</dbReference>
<feature type="transmembrane region" description="Helical" evidence="1">
    <location>
        <begin position="286"/>
        <end position="307"/>
    </location>
</feature>
<keyword evidence="1" id="KW-0812">Transmembrane</keyword>
<feature type="transmembrane region" description="Helical" evidence="1">
    <location>
        <begin position="128"/>
        <end position="151"/>
    </location>
</feature>
<proteinExistence type="predicted"/>
<comment type="caution">
    <text evidence="2">The sequence shown here is derived from an EMBL/GenBank/DDBJ whole genome shotgun (WGS) entry which is preliminary data.</text>
</comment>
<accession>A0A2N7S3M4</accession>
<keyword evidence="1" id="KW-1133">Transmembrane helix</keyword>
<name>A0A2N7S3M4_9MICC</name>
<evidence type="ECO:0008006" key="4">
    <source>
        <dbReference type="Google" id="ProtNLM"/>
    </source>
</evidence>